<comment type="caution">
    <text evidence="1">The sequence shown here is derived from an EMBL/GenBank/DDBJ whole genome shotgun (WGS) entry which is preliminary data.</text>
</comment>
<evidence type="ECO:0000313" key="1">
    <source>
        <dbReference type="EMBL" id="KKM02068.1"/>
    </source>
</evidence>
<accession>A0A0F9JSZ5</accession>
<name>A0A0F9JSZ5_9ZZZZ</name>
<dbReference type="Pfam" id="PF05869">
    <property type="entry name" value="Dam"/>
    <property type="match status" value="1"/>
</dbReference>
<reference evidence="1" key="1">
    <citation type="journal article" date="2015" name="Nature">
        <title>Complex archaea that bridge the gap between prokaryotes and eukaryotes.</title>
        <authorList>
            <person name="Spang A."/>
            <person name="Saw J.H."/>
            <person name="Jorgensen S.L."/>
            <person name="Zaremba-Niedzwiedzka K."/>
            <person name="Martijn J."/>
            <person name="Lind A.E."/>
            <person name="van Eijk R."/>
            <person name="Schleper C."/>
            <person name="Guy L."/>
            <person name="Ettema T.J."/>
        </authorList>
    </citation>
    <scope>NUCLEOTIDE SEQUENCE</scope>
</reference>
<organism evidence="1">
    <name type="scientific">marine sediment metagenome</name>
    <dbReference type="NCBI Taxonomy" id="412755"/>
    <lineage>
        <taxon>unclassified sequences</taxon>
        <taxon>metagenomes</taxon>
        <taxon>ecological metagenomes</taxon>
    </lineage>
</organism>
<dbReference type="GO" id="GO:0009007">
    <property type="term" value="F:site-specific DNA-methyltransferase (adenine-specific) activity"/>
    <property type="evidence" value="ECO:0007669"/>
    <property type="project" value="InterPro"/>
</dbReference>
<protein>
    <recommendedName>
        <fullName evidence="2">DNA N-6-adenine-methyltransferase (Dam)</fullName>
    </recommendedName>
</protein>
<dbReference type="AlphaFoldDB" id="A0A0F9JSZ5"/>
<dbReference type="EMBL" id="LAZR01017034">
    <property type="protein sequence ID" value="KKM02068.1"/>
    <property type="molecule type" value="Genomic_DNA"/>
</dbReference>
<gene>
    <name evidence="1" type="ORF">LCGC14_1788200</name>
</gene>
<proteinExistence type="predicted"/>
<dbReference type="GO" id="GO:0003677">
    <property type="term" value="F:DNA binding"/>
    <property type="evidence" value="ECO:0007669"/>
    <property type="project" value="InterPro"/>
</dbReference>
<dbReference type="InterPro" id="IPR008593">
    <property type="entry name" value="Dam_MeTrfase"/>
</dbReference>
<sequence>MNEGMYSSDRQDWATPWSVFNELNAEFRFTLDPCASAGNAKCKQYFTEEDNGLTQSWTGHTVFMNPPYGKDIKDWVYKAKTESHLRTHVNKLIAETSYPSGKRTIVVGLLPARTDTRWFHDHVYGKSQIRFLKGRIKFEGATNSAPFPSMVVIWGGRIGVGTDVIDVNDV</sequence>
<evidence type="ECO:0008006" key="2">
    <source>
        <dbReference type="Google" id="ProtNLM"/>
    </source>
</evidence>
<dbReference type="GO" id="GO:0009307">
    <property type="term" value="P:DNA restriction-modification system"/>
    <property type="evidence" value="ECO:0007669"/>
    <property type="project" value="InterPro"/>
</dbReference>